<evidence type="ECO:0000313" key="2">
    <source>
        <dbReference type="EMBL" id="CAE0098991.1"/>
    </source>
</evidence>
<evidence type="ECO:0000256" key="1">
    <source>
        <dbReference type="SAM" id="MobiDB-lite"/>
    </source>
</evidence>
<feature type="region of interest" description="Disordered" evidence="1">
    <location>
        <begin position="262"/>
        <end position="286"/>
    </location>
</feature>
<protein>
    <submittedName>
        <fullName evidence="2">Uncharacterized protein</fullName>
    </submittedName>
</protein>
<feature type="region of interest" description="Disordered" evidence="1">
    <location>
        <begin position="98"/>
        <end position="135"/>
    </location>
</feature>
<sequence>MPVWPCTFPSNNPRTRCMKCWTLPDTCTEFLPADNATEIYSNRPGRGTLALYRRPPVRLHVAGMSRAGLAQLLKPSQIGNLRDPLNSELLRHLERSIFITKQGPTPDTPSDDASSRRLQQQRRRRDVGERRRRAARDVQPYRGVGDAAANLTMIWPLWEMGFGDVLANTVLPLGELLRLGRMPTHLAVSGMRHAPLVQQLRPTASAICASERASALLPRCTSRCWGAVHICAPVYTDTRDAWAAQRTLDASAGLVPNLTEVSRSSASSDGGSNGGGSSGGDDSGSRRVSTSLRVLFAARSGRRLVLNVQQLAAACDGSAAWFGSRRTELHCRLLAANATPTTKVWELRRADVLICIWGGDTLHGLHLRHGGAIVEMRHAGFISGAPWSWVDMHRRWVMRFNGKVSDRPISFYPVALPTNSSVLSKRDHRCLEKAERAARINPRVNKFWQCYWNVDVNVPYTLVQAALQRFVSDVAQGRVSLGLQGDVCPERKRGGLRIDGRWTCPL</sequence>
<gene>
    <name evidence="2" type="ORF">HERI1096_LOCUS1468</name>
</gene>
<organism evidence="2">
    <name type="scientific">Haptolina ericina</name>
    <dbReference type="NCBI Taxonomy" id="156174"/>
    <lineage>
        <taxon>Eukaryota</taxon>
        <taxon>Haptista</taxon>
        <taxon>Haptophyta</taxon>
        <taxon>Prymnesiophyceae</taxon>
        <taxon>Prymnesiales</taxon>
        <taxon>Prymnesiaceae</taxon>
        <taxon>Haptolina</taxon>
    </lineage>
</organism>
<dbReference type="AlphaFoldDB" id="A0A7S3AE52"/>
<feature type="compositionally biased region" description="Basic residues" evidence="1">
    <location>
        <begin position="119"/>
        <end position="134"/>
    </location>
</feature>
<proteinExistence type="predicted"/>
<feature type="compositionally biased region" description="Gly residues" evidence="1">
    <location>
        <begin position="271"/>
        <end position="282"/>
    </location>
</feature>
<reference evidence="2" key="1">
    <citation type="submission" date="2021-01" db="EMBL/GenBank/DDBJ databases">
        <authorList>
            <person name="Corre E."/>
            <person name="Pelletier E."/>
            <person name="Niang G."/>
            <person name="Scheremetjew M."/>
            <person name="Finn R."/>
            <person name="Kale V."/>
            <person name="Holt S."/>
            <person name="Cochrane G."/>
            <person name="Meng A."/>
            <person name="Brown T."/>
            <person name="Cohen L."/>
        </authorList>
    </citation>
    <scope>NUCLEOTIDE SEQUENCE</scope>
    <source>
        <strain evidence="2">CCMP281</strain>
    </source>
</reference>
<accession>A0A7S3AE52</accession>
<dbReference type="EMBL" id="HBHX01002679">
    <property type="protein sequence ID" value="CAE0098991.1"/>
    <property type="molecule type" value="Transcribed_RNA"/>
</dbReference>
<name>A0A7S3AE52_9EUKA</name>